<proteinExistence type="predicted"/>
<organism evidence="2 3">
    <name type="scientific">Candidatus Thiodiazotropha endoloripes</name>
    <dbReference type="NCBI Taxonomy" id="1818881"/>
    <lineage>
        <taxon>Bacteria</taxon>
        <taxon>Pseudomonadati</taxon>
        <taxon>Pseudomonadota</taxon>
        <taxon>Gammaproteobacteria</taxon>
        <taxon>Chromatiales</taxon>
        <taxon>Sedimenticolaceae</taxon>
        <taxon>Candidatus Thiodiazotropha</taxon>
    </lineage>
</organism>
<reference evidence="2 3" key="1">
    <citation type="submission" date="2016-03" db="EMBL/GenBank/DDBJ databases">
        <title>Chemosynthetic sulphur-oxidizing symbionts of marine invertebrate animals are capable of nitrogen fixation.</title>
        <authorList>
            <person name="Petersen J.M."/>
            <person name="Kemper A."/>
            <person name="Gruber-Vodicka H."/>
            <person name="Cardini U."/>
            <person name="Geest Mvander."/>
            <person name="Kleiner M."/>
            <person name="Bulgheresi S."/>
            <person name="Fussmann M."/>
            <person name="Herbold C."/>
            <person name="Seah B.K.B."/>
            <person name="Antony C.Paul."/>
            <person name="Liu D."/>
            <person name="Belitz A."/>
            <person name="Weber M."/>
        </authorList>
    </citation>
    <scope>NUCLEOTIDE SEQUENCE [LARGE SCALE GENOMIC DNA]</scope>
    <source>
        <strain evidence="2">G_D</strain>
    </source>
</reference>
<accession>A0A1E2UP51</accession>
<evidence type="ECO:0000313" key="2">
    <source>
        <dbReference type="EMBL" id="ODB96431.1"/>
    </source>
</evidence>
<comment type="caution">
    <text evidence="2">The sequence shown here is derived from an EMBL/GenBank/DDBJ whole genome shotgun (WGS) entry which is preliminary data.</text>
</comment>
<feature type="compositionally biased region" description="Polar residues" evidence="1">
    <location>
        <begin position="47"/>
        <end position="62"/>
    </location>
</feature>
<dbReference type="EMBL" id="LVJZ01000003">
    <property type="protein sequence ID" value="ODB96431.1"/>
    <property type="molecule type" value="Genomic_DNA"/>
</dbReference>
<feature type="compositionally biased region" description="Polar residues" evidence="1">
    <location>
        <begin position="74"/>
        <end position="95"/>
    </location>
</feature>
<sequence length="185" mass="21199">MHFLLTWYLGDRLWRYLTESSSYHQPAMIRITIESPIRTSTPHENHQQVSMPKQQRSPTQTAEPKHHDKPPSPTNQAELNERQQPITETTADKITSARILSSSKEISRNLVIDEEQADTIENKNSVSATLDQALNPKREAPNLSTRADGTIRVVTEQGYTYCIKPLDDWRIVDPQDDMRVSAFCK</sequence>
<evidence type="ECO:0000256" key="1">
    <source>
        <dbReference type="SAM" id="MobiDB-lite"/>
    </source>
</evidence>
<protein>
    <submittedName>
        <fullName evidence="2">Uncharacterized protein</fullName>
    </submittedName>
</protein>
<dbReference type="AlphaFoldDB" id="A0A1E2UP51"/>
<gene>
    <name evidence="2" type="ORF">A3196_06455</name>
</gene>
<keyword evidence="3" id="KW-1185">Reference proteome</keyword>
<feature type="region of interest" description="Disordered" evidence="1">
    <location>
        <begin position="36"/>
        <end position="95"/>
    </location>
</feature>
<dbReference type="Proteomes" id="UP000094849">
    <property type="component" value="Unassembled WGS sequence"/>
</dbReference>
<name>A0A1E2UP51_9GAMM</name>
<evidence type="ECO:0000313" key="3">
    <source>
        <dbReference type="Proteomes" id="UP000094849"/>
    </source>
</evidence>